<dbReference type="Pfam" id="PF25155">
    <property type="entry name" value="NTF2_YvbJ"/>
    <property type="match status" value="1"/>
</dbReference>
<keyword evidence="3 6" id="KW-0812">Transmembrane</keyword>
<evidence type="ECO:0000313" key="12">
    <source>
        <dbReference type="EMBL" id="MBP3950240.1"/>
    </source>
</evidence>
<proteinExistence type="predicted"/>
<comment type="subcellular location">
    <subcellularLocation>
        <location evidence="1">Cell membrane</location>
        <topology evidence="1">Single-pass membrane protein</topology>
    </subcellularLocation>
</comment>
<organism evidence="12 13">
    <name type="scientific">Halalkalibacter suaedae</name>
    <dbReference type="NCBI Taxonomy" id="2822140"/>
    <lineage>
        <taxon>Bacteria</taxon>
        <taxon>Bacillati</taxon>
        <taxon>Bacillota</taxon>
        <taxon>Bacilli</taxon>
        <taxon>Bacillales</taxon>
        <taxon>Bacillaceae</taxon>
        <taxon>Halalkalibacter</taxon>
    </lineage>
</organism>
<evidence type="ECO:0000313" key="13">
    <source>
        <dbReference type="Proteomes" id="UP000678228"/>
    </source>
</evidence>
<dbReference type="Pfam" id="PF22819">
    <property type="entry name" value="TcaA_5th"/>
    <property type="match status" value="1"/>
</dbReference>
<evidence type="ECO:0000256" key="6">
    <source>
        <dbReference type="SAM" id="Phobius"/>
    </source>
</evidence>
<dbReference type="InterPro" id="IPR056902">
    <property type="entry name" value="NTF2_YvbJ"/>
</dbReference>
<dbReference type="Pfam" id="PF22813">
    <property type="entry name" value="TcaA_2nd"/>
    <property type="match status" value="1"/>
</dbReference>
<dbReference type="InterPro" id="IPR054528">
    <property type="entry name" value="TcaA_5th"/>
</dbReference>
<keyword evidence="5 6" id="KW-0472">Membrane</keyword>
<feature type="domain" description="YvbJ-like NTF2-like" evidence="11">
    <location>
        <begin position="340"/>
        <end position="458"/>
    </location>
</feature>
<evidence type="ECO:0000259" key="8">
    <source>
        <dbReference type="Pfam" id="PF22813"/>
    </source>
</evidence>
<reference evidence="12" key="1">
    <citation type="submission" date="2021-03" db="EMBL/GenBank/DDBJ databases">
        <title>Bacillus suaedae sp. nov., isolated from Suaeda aralocaspica.</title>
        <authorList>
            <person name="Lei R.F.R."/>
        </authorList>
    </citation>
    <scope>NUCLEOTIDE SEQUENCE</scope>
    <source>
        <strain evidence="12">YZJH907-2</strain>
    </source>
</reference>
<evidence type="ECO:0000259" key="11">
    <source>
        <dbReference type="Pfam" id="PF25155"/>
    </source>
</evidence>
<dbReference type="Pfam" id="PF13240">
    <property type="entry name" value="Zn_Ribbon_1"/>
    <property type="match status" value="1"/>
</dbReference>
<protein>
    <recommendedName>
        <fullName evidence="14">Zinc-ribbon domain-containing protein</fullName>
    </recommendedName>
</protein>
<dbReference type="Pfam" id="PF22820">
    <property type="entry name" value="TcaA_3rd_4th"/>
    <property type="match status" value="1"/>
</dbReference>
<dbReference type="InterPro" id="IPR026870">
    <property type="entry name" value="Zinc_ribbon_dom"/>
</dbReference>
<keyword evidence="4 6" id="KW-1133">Transmembrane helix</keyword>
<feature type="domain" description="TcaA second" evidence="8">
    <location>
        <begin position="81"/>
        <end position="183"/>
    </location>
</feature>
<evidence type="ECO:0000256" key="3">
    <source>
        <dbReference type="ARBA" id="ARBA00022692"/>
    </source>
</evidence>
<dbReference type="EMBL" id="JAGKSQ010000001">
    <property type="protein sequence ID" value="MBP3950240.1"/>
    <property type="molecule type" value="Genomic_DNA"/>
</dbReference>
<feature type="transmembrane region" description="Helical" evidence="6">
    <location>
        <begin position="54"/>
        <end position="73"/>
    </location>
</feature>
<comment type="caution">
    <text evidence="12">The sequence shown here is derived from an EMBL/GenBank/DDBJ whole genome shotgun (WGS) entry which is preliminary data.</text>
</comment>
<feature type="domain" description="Zinc-ribbon" evidence="7">
    <location>
        <begin position="3"/>
        <end position="25"/>
    </location>
</feature>
<keyword evidence="13" id="KW-1185">Reference proteome</keyword>
<dbReference type="GO" id="GO:0005886">
    <property type="term" value="C:plasma membrane"/>
    <property type="evidence" value="ECO:0007669"/>
    <property type="project" value="UniProtKB-SubCell"/>
</dbReference>
<gene>
    <name evidence="12" type="ORF">J7W16_03775</name>
</gene>
<evidence type="ECO:0000256" key="4">
    <source>
        <dbReference type="ARBA" id="ARBA00022989"/>
    </source>
</evidence>
<evidence type="ECO:0000259" key="7">
    <source>
        <dbReference type="Pfam" id="PF13240"/>
    </source>
</evidence>
<evidence type="ECO:0000259" key="10">
    <source>
        <dbReference type="Pfam" id="PF22820"/>
    </source>
</evidence>
<evidence type="ECO:0000256" key="1">
    <source>
        <dbReference type="ARBA" id="ARBA00004162"/>
    </source>
</evidence>
<feature type="domain" description="TcaA protein NTF2-like" evidence="9">
    <location>
        <begin position="500"/>
        <end position="611"/>
    </location>
</feature>
<evidence type="ECO:0008006" key="14">
    <source>
        <dbReference type="Google" id="ProtNLM"/>
    </source>
</evidence>
<accession>A0A940WPP1</accession>
<keyword evidence="2" id="KW-1003">Cell membrane</keyword>
<dbReference type="PANTHER" id="PTHR40038:SF1">
    <property type="entry name" value="MEMBRANE-ASSOCIATED PROTEIN TCAA"/>
    <property type="match status" value="1"/>
</dbReference>
<dbReference type="AlphaFoldDB" id="A0A940WPP1"/>
<sequence>MKFCTSCGTKVEESKEFCNECGAKLTQKSQRSGKQGSKAATLPSLSTLSKKTKLIVGGVIAIAVIGFGLYKFGESYTDKGKQLNQFTEYIEEEDVKGIIGMIESSNESLEITEEHIKDLLVYLNEFPHEKEELLAALHEDSRSNGISVLAQEASGDFIEEGTQLITFEKRGKQFLFYDNYDFIMQAFPINLYSNYEELDLTFSVNGEEVSPEFHDGHISLGPVLPGNYLVTAHLSSEFVELEKEIEVAHFTPSDHWDLYVDVDYFSIETNASDATIWIDGVDTGITASNAEVGPVLLDGSMMVKLEKETPFGKVESPEVAIEDYYQWVGLEMNSDQRNDILSEVEAFYLNYSKALAYQDKSLLEANSFAVTDFVSTAYDDNISEYWDFAGYLTDVQVDLDSFELEEEDGQWFVSVSVQDTWMSDEVYPGDEISLEEETNAYRFHFKHDQAQGWVIDYVDYIWGLEGETLETLAIDVGEQRKQLEESPVFESITAELLVGEIGPFVKSFVESSIQAINSRDFSIVEDKIDPASSEYAKEVSDYINYLEEKGITEDLYYIDVVDITDQGDNKYHVAMYEEYYIYYEDGTSSFKRFDSSYEVSITDEGPKLYKLIETKEVE</sequence>
<evidence type="ECO:0000259" key="9">
    <source>
        <dbReference type="Pfam" id="PF22819"/>
    </source>
</evidence>
<dbReference type="PANTHER" id="PTHR40038">
    <property type="entry name" value="MEMBRANE-ASSOCIATED PROTEIN TCAA"/>
    <property type="match status" value="1"/>
</dbReference>
<dbReference type="InterPro" id="IPR054530">
    <property type="entry name" value="TcaA_4th"/>
</dbReference>
<dbReference type="Proteomes" id="UP000678228">
    <property type="component" value="Unassembled WGS sequence"/>
</dbReference>
<evidence type="ECO:0000256" key="5">
    <source>
        <dbReference type="ARBA" id="ARBA00023136"/>
    </source>
</evidence>
<name>A0A940WPP1_9BACI</name>
<dbReference type="RefSeq" id="WP_210595846.1">
    <property type="nucleotide sequence ID" value="NZ_JAGKSQ010000001.1"/>
</dbReference>
<evidence type="ECO:0000256" key="2">
    <source>
        <dbReference type="ARBA" id="ARBA00022475"/>
    </source>
</evidence>
<feature type="domain" description="TcaA 4th" evidence="10">
    <location>
        <begin position="261"/>
        <end position="329"/>
    </location>
</feature>
<dbReference type="InterPro" id="IPR054529">
    <property type="entry name" value="TcaA_2nd"/>
</dbReference>